<protein>
    <submittedName>
        <fullName evidence="1">Uncharacterized protein</fullName>
    </submittedName>
</protein>
<dbReference type="KEGG" id="fox:FOXG_22831"/>
<sequence>MKGSPLLETWPKTVLSGSMRKNLNEISAASVREGSFQERSPIRRPAALSFPTASSNAAAYWDGEESWDPQGRGRRKGVAGSRCWIAPGEAKSVVVHVVCMSIKSDL</sequence>
<evidence type="ECO:0000313" key="2">
    <source>
        <dbReference type="Proteomes" id="UP000009097"/>
    </source>
</evidence>
<dbReference type="VEuPathDB" id="FungiDB:FOXG_22831"/>
<proteinExistence type="predicted"/>
<dbReference type="Proteomes" id="UP000009097">
    <property type="component" value="Unassembled WGS sequence"/>
</dbReference>
<reference evidence="1" key="2">
    <citation type="journal article" date="2010" name="Nature">
        <title>Comparative genomics reveals mobile pathogenicity chromosomes in Fusarium.</title>
        <authorList>
            <person name="Ma L.J."/>
            <person name="van der Does H.C."/>
            <person name="Borkovich K.A."/>
            <person name="Coleman J.J."/>
            <person name="Daboussi M.J."/>
            <person name="Di Pietro A."/>
            <person name="Dufresne M."/>
            <person name="Freitag M."/>
            <person name="Grabherr M."/>
            <person name="Henrissat B."/>
            <person name="Houterman P.M."/>
            <person name="Kang S."/>
            <person name="Shim W.B."/>
            <person name="Woloshuk C."/>
            <person name="Xie X."/>
            <person name="Xu J.R."/>
            <person name="Antoniw J."/>
            <person name="Baker S.E."/>
            <person name="Bluhm B.H."/>
            <person name="Breakspear A."/>
            <person name="Brown D.W."/>
            <person name="Butchko R.A."/>
            <person name="Chapman S."/>
            <person name="Coulson R."/>
            <person name="Coutinho P.M."/>
            <person name="Danchin E.G."/>
            <person name="Diener A."/>
            <person name="Gale L.R."/>
            <person name="Gardiner D.M."/>
            <person name="Goff S."/>
            <person name="Hammond-Kosack K.E."/>
            <person name="Hilburn K."/>
            <person name="Hua-Van A."/>
            <person name="Jonkers W."/>
            <person name="Kazan K."/>
            <person name="Kodira C.D."/>
            <person name="Koehrsen M."/>
            <person name="Kumar L."/>
            <person name="Lee Y.H."/>
            <person name="Li L."/>
            <person name="Manners J.M."/>
            <person name="Miranda-Saavedra D."/>
            <person name="Mukherjee M."/>
            <person name="Park G."/>
            <person name="Park J."/>
            <person name="Park S.Y."/>
            <person name="Proctor R.H."/>
            <person name="Regev A."/>
            <person name="Ruiz-Roldan M.C."/>
            <person name="Sain D."/>
            <person name="Sakthikumar S."/>
            <person name="Sykes S."/>
            <person name="Schwartz D.C."/>
            <person name="Turgeon B.G."/>
            <person name="Wapinski I."/>
            <person name="Yoder O."/>
            <person name="Young S."/>
            <person name="Zeng Q."/>
            <person name="Zhou S."/>
            <person name="Galagan J."/>
            <person name="Cuomo C.A."/>
            <person name="Kistler H.C."/>
            <person name="Rep M."/>
        </authorList>
    </citation>
    <scope>NUCLEOTIDE SEQUENCE [LARGE SCALE GENOMIC DNA]</scope>
    <source>
        <strain evidence="1">4287</strain>
    </source>
</reference>
<dbReference type="AlphaFoldDB" id="A0A0J9WW12"/>
<accession>A0A0J9WW12</accession>
<organism evidence="1 2">
    <name type="scientific">Fusarium oxysporum f. sp. lycopersici (strain 4287 / CBS 123668 / FGSC 9935 / NRRL 34936)</name>
    <name type="common">Fusarium vascular wilt of tomato</name>
    <dbReference type="NCBI Taxonomy" id="426428"/>
    <lineage>
        <taxon>Eukaryota</taxon>
        <taxon>Fungi</taxon>
        <taxon>Dikarya</taxon>
        <taxon>Ascomycota</taxon>
        <taxon>Pezizomycotina</taxon>
        <taxon>Sordariomycetes</taxon>
        <taxon>Hypocreomycetidae</taxon>
        <taxon>Hypocreales</taxon>
        <taxon>Nectriaceae</taxon>
        <taxon>Fusarium</taxon>
        <taxon>Fusarium oxysporum species complex</taxon>
    </lineage>
</organism>
<evidence type="ECO:0000313" key="1">
    <source>
        <dbReference type="EMBL" id="KNB20477.1"/>
    </source>
</evidence>
<reference evidence="1" key="1">
    <citation type="submission" date="2007-04" db="EMBL/GenBank/DDBJ databases">
        <authorList>
            <consortium name="The Broad Institute Genome Sequencing Platform"/>
            <person name="Birren B."/>
            <person name="Lander E."/>
            <person name="Galagan J."/>
            <person name="Nusbaum C."/>
            <person name="Devon K."/>
            <person name="Ma L.-J."/>
            <person name="Jaffe D."/>
            <person name="Butler J."/>
            <person name="Alvarez P."/>
            <person name="Gnerre S."/>
            <person name="Grabherr M."/>
            <person name="Kleber M."/>
            <person name="Mauceli E."/>
            <person name="Brockman W."/>
            <person name="MacCallum I.A."/>
            <person name="Young S."/>
            <person name="LaButti K."/>
            <person name="DeCaprio D."/>
            <person name="Crawford M."/>
            <person name="Koehrsen M."/>
            <person name="Engels R."/>
            <person name="Montgomery P."/>
            <person name="Pearson M."/>
            <person name="Howarth C."/>
            <person name="Larson L."/>
            <person name="White J."/>
            <person name="O'Leary S."/>
            <person name="Kodira C."/>
            <person name="Zeng Q."/>
            <person name="Yandava C."/>
            <person name="Alvarado L."/>
            <person name="Kistler C."/>
            <person name="Shim W.-B."/>
            <person name="Kang S."/>
            <person name="Woloshuk C."/>
        </authorList>
    </citation>
    <scope>NUCLEOTIDE SEQUENCE</scope>
    <source>
        <strain evidence="1">4287</strain>
    </source>
</reference>
<dbReference type="RefSeq" id="XP_018258522.1">
    <property type="nucleotide sequence ID" value="XM_018403249.1"/>
</dbReference>
<dbReference type="EMBL" id="DS231747">
    <property type="protein sequence ID" value="KNB20477.1"/>
    <property type="molecule type" value="Genomic_DNA"/>
</dbReference>
<dbReference type="GeneID" id="28963537"/>
<name>A0A0J9WW12_FUSO4</name>
<gene>
    <name evidence="1" type="ORF">FOXG_22831</name>
</gene>